<feature type="DNA-binding region" description="OmpR/PhoB-type" evidence="7">
    <location>
        <begin position="123"/>
        <end position="220"/>
    </location>
</feature>
<proteinExistence type="predicted"/>
<keyword evidence="4 7" id="KW-0238">DNA-binding</keyword>
<dbReference type="OrthoDB" id="9802426at2"/>
<dbReference type="CDD" id="cd17574">
    <property type="entry name" value="REC_OmpR"/>
    <property type="match status" value="1"/>
</dbReference>
<feature type="domain" description="Response regulatory" evidence="8">
    <location>
        <begin position="2"/>
        <end position="116"/>
    </location>
</feature>
<dbReference type="Gene3D" id="3.40.50.2300">
    <property type="match status" value="1"/>
</dbReference>
<evidence type="ECO:0000256" key="4">
    <source>
        <dbReference type="ARBA" id="ARBA00023125"/>
    </source>
</evidence>
<keyword evidence="3" id="KW-0805">Transcription regulation</keyword>
<name>A0A1I1TJ77_9GAMM</name>
<evidence type="ECO:0000256" key="1">
    <source>
        <dbReference type="ARBA" id="ARBA00022553"/>
    </source>
</evidence>
<keyword evidence="11" id="KW-1185">Reference proteome</keyword>
<feature type="domain" description="OmpR/PhoB-type" evidence="9">
    <location>
        <begin position="123"/>
        <end position="220"/>
    </location>
</feature>
<dbReference type="PROSITE" id="PS50110">
    <property type="entry name" value="RESPONSE_REGULATORY"/>
    <property type="match status" value="1"/>
</dbReference>
<dbReference type="GO" id="GO:0000976">
    <property type="term" value="F:transcription cis-regulatory region binding"/>
    <property type="evidence" value="ECO:0007669"/>
    <property type="project" value="TreeGrafter"/>
</dbReference>
<reference evidence="10 11" key="1">
    <citation type="submission" date="2016-10" db="EMBL/GenBank/DDBJ databases">
        <authorList>
            <person name="de Groot N.N."/>
        </authorList>
    </citation>
    <scope>NUCLEOTIDE SEQUENCE [LARGE SCALE GENOMIC DNA]</scope>
    <source>
        <strain evidence="10 11">DSM 6059</strain>
    </source>
</reference>
<keyword evidence="1 6" id="KW-0597">Phosphoprotein</keyword>
<feature type="modified residue" description="4-aspartylphosphate" evidence="6">
    <location>
        <position position="51"/>
    </location>
</feature>
<dbReference type="CDD" id="cd00383">
    <property type="entry name" value="trans_reg_C"/>
    <property type="match status" value="1"/>
</dbReference>
<dbReference type="STRING" id="1123010.SAMN02745724_04907"/>
<dbReference type="PROSITE" id="PS51755">
    <property type="entry name" value="OMPR_PHOB"/>
    <property type="match status" value="1"/>
</dbReference>
<dbReference type="InterPro" id="IPR036388">
    <property type="entry name" value="WH-like_DNA-bd_sf"/>
</dbReference>
<dbReference type="InterPro" id="IPR039420">
    <property type="entry name" value="WalR-like"/>
</dbReference>
<dbReference type="GO" id="GO:0005829">
    <property type="term" value="C:cytosol"/>
    <property type="evidence" value="ECO:0007669"/>
    <property type="project" value="TreeGrafter"/>
</dbReference>
<dbReference type="Pfam" id="PF00072">
    <property type="entry name" value="Response_reg"/>
    <property type="match status" value="1"/>
</dbReference>
<dbReference type="PANTHER" id="PTHR48111">
    <property type="entry name" value="REGULATOR OF RPOS"/>
    <property type="match status" value="1"/>
</dbReference>
<evidence type="ECO:0000256" key="7">
    <source>
        <dbReference type="PROSITE-ProRule" id="PRU01091"/>
    </source>
</evidence>
<protein>
    <submittedName>
        <fullName evidence="10">DNA-binding response regulator, OmpR family, contains REC and winged-helix (WHTH) domain</fullName>
    </submittedName>
</protein>
<keyword evidence="5" id="KW-0804">Transcription</keyword>
<dbReference type="PANTHER" id="PTHR48111:SF22">
    <property type="entry name" value="REGULATOR OF RPOS"/>
    <property type="match status" value="1"/>
</dbReference>
<dbReference type="Pfam" id="PF00486">
    <property type="entry name" value="Trans_reg_C"/>
    <property type="match status" value="1"/>
</dbReference>
<evidence type="ECO:0000259" key="8">
    <source>
        <dbReference type="PROSITE" id="PS50110"/>
    </source>
</evidence>
<dbReference type="InterPro" id="IPR016032">
    <property type="entry name" value="Sig_transdc_resp-reg_C-effctor"/>
</dbReference>
<dbReference type="AlphaFoldDB" id="A0A1I1TJ77"/>
<evidence type="ECO:0000256" key="3">
    <source>
        <dbReference type="ARBA" id="ARBA00023015"/>
    </source>
</evidence>
<dbReference type="SUPFAM" id="SSF52172">
    <property type="entry name" value="CheY-like"/>
    <property type="match status" value="1"/>
</dbReference>
<dbReference type="InterPro" id="IPR001867">
    <property type="entry name" value="OmpR/PhoB-type_DNA-bd"/>
</dbReference>
<dbReference type="SUPFAM" id="SSF46894">
    <property type="entry name" value="C-terminal effector domain of the bipartite response regulators"/>
    <property type="match status" value="1"/>
</dbReference>
<evidence type="ECO:0000256" key="5">
    <source>
        <dbReference type="ARBA" id="ARBA00023163"/>
    </source>
</evidence>
<gene>
    <name evidence="10" type="ORF">SAMN02745724_04907</name>
</gene>
<dbReference type="Gene3D" id="6.10.250.690">
    <property type="match status" value="1"/>
</dbReference>
<dbReference type="RefSeq" id="WP_091991030.1">
    <property type="nucleotide sequence ID" value="NZ_FOLO01000070.1"/>
</dbReference>
<dbReference type="GO" id="GO:0000156">
    <property type="term" value="F:phosphorelay response regulator activity"/>
    <property type="evidence" value="ECO:0007669"/>
    <property type="project" value="TreeGrafter"/>
</dbReference>
<dbReference type="Gene3D" id="1.10.10.10">
    <property type="entry name" value="Winged helix-like DNA-binding domain superfamily/Winged helix DNA-binding domain"/>
    <property type="match status" value="1"/>
</dbReference>
<sequence>MLVLFAEDERDLAQLTIDFLEIEGIDCDYADNGEMAINLINAHQYDVIVLDISMPRLDGFSVCKMIKANGNNTPVIFLTARDALADKLAGFSLGADDYLTKPFDLPELAARIKVLAQRSTKICNIFNLDTLSIYFEQHKVIRGNREILLSPSQWQLLKILADHSPNVVSRVVLENVIWPDQMASKDMLKMLVFRLRSLIDINNEQVLIHTIRGAGIALRVLNEK</sequence>
<dbReference type="SMART" id="SM00448">
    <property type="entry name" value="REC"/>
    <property type="match status" value="1"/>
</dbReference>
<accession>A0A1I1TJ77</accession>
<dbReference type="SMART" id="SM00862">
    <property type="entry name" value="Trans_reg_C"/>
    <property type="match status" value="1"/>
</dbReference>
<keyword evidence="2" id="KW-0902">Two-component regulatory system</keyword>
<evidence type="ECO:0000313" key="11">
    <source>
        <dbReference type="Proteomes" id="UP000198862"/>
    </source>
</evidence>
<dbReference type="EMBL" id="FOLO01000070">
    <property type="protein sequence ID" value="SFD58587.1"/>
    <property type="molecule type" value="Genomic_DNA"/>
</dbReference>
<evidence type="ECO:0000313" key="10">
    <source>
        <dbReference type="EMBL" id="SFD58587.1"/>
    </source>
</evidence>
<dbReference type="GO" id="GO:0032993">
    <property type="term" value="C:protein-DNA complex"/>
    <property type="evidence" value="ECO:0007669"/>
    <property type="project" value="TreeGrafter"/>
</dbReference>
<evidence type="ECO:0000256" key="6">
    <source>
        <dbReference type="PROSITE-ProRule" id="PRU00169"/>
    </source>
</evidence>
<evidence type="ECO:0000259" key="9">
    <source>
        <dbReference type="PROSITE" id="PS51755"/>
    </source>
</evidence>
<dbReference type="GO" id="GO:0006355">
    <property type="term" value="P:regulation of DNA-templated transcription"/>
    <property type="evidence" value="ECO:0007669"/>
    <property type="project" value="InterPro"/>
</dbReference>
<dbReference type="Proteomes" id="UP000198862">
    <property type="component" value="Unassembled WGS sequence"/>
</dbReference>
<dbReference type="InterPro" id="IPR001789">
    <property type="entry name" value="Sig_transdc_resp-reg_receiver"/>
</dbReference>
<evidence type="ECO:0000256" key="2">
    <source>
        <dbReference type="ARBA" id="ARBA00023012"/>
    </source>
</evidence>
<dbReference type="InterPro" id="IPR011006">
    <property type="entry name" value="CheY-like_superfamily"/>
</dbReference>
<organism evidence="10 11">
    <name type="scientific">Pseudoalteromonas denitrificans DSM 6059</name>
    <dbReference type="NCBI Taxonomy" id="1123010"/>
    <lineage>
        <taxon>Bacteria</taxon>
        <taxon>Pseudomonadati</taxon>
        <taxon>Pseudomonadota</taxon>
        <taxon>Gammaproteobacteria</taxon>
        <taxon>Alteromonadales</taxon>
        <taxon>Pseudoalteromonadaceae</taxon>
        <taxon>Pseudoalteromonas</taxon>
    </lineage>
</organism>